<dbReference type="GO" id="GO:0016052">
    <property type="term" value="P:carbohydrate catabolic process"/>
    <property type="evidence" value="ECO:0007669"/>
    <property type="project" value="TreeGrafter"/>
</dbReference>
<dbReference type="RefSeq" id="WP_154531776.1">
    <property type="nucleotide sequence ID" value="NZ_VULX01000017.1"/>
</dbReference>
<evidence type="ECO:0000256" key="2">
    <source>
        <dbReference type="ARBA" id="ARBA00022801"/>
    </source>
</evidence>
<dbReference type="InterPro" id="IPR018077">
    <property type="entry name" value="Glyco_hydro_fam25_subgr"/>
</dbReference>
<comment type="caution">
    <text evidence="5">The sequence shown here is derived from an EMBL/GenBank/DDBJ whole genome shotgun (WGS) entry which is preliminary data.</text>
</comment>
<feature type="domain" description="SH3b" evidence="4">
    <location>
        <begin position="193"/>
        <end position="257"/>
    </location>
</feature>
<accession>A0A7X2MZE2</accession>
<proteinExistence type="inferred from homology"/>
<comment type="similarity">
    <text evidence="1">Belongs to the glycosyl hydrolase 25 family.</text>
</comment>
<dbReference type="InterPro" id="IPR002053">
    <property type="entry name" value="Glyco_hydro_25"/>
</dbReference>
<keyword evidence="6" id="KW-1185">Reference proteome</keyword>
<dbReference type="Gene3D" id="2.30.30.40">
    <property type="entry name" value="SH3 Domains"/>
    <property type="match status" value="2"/>
</dbReference>
<evidence type="ECO:0000259" key="4">
    <source>
        <dbReference type="PROSITE" id="PS51781"/>
    </source>
</evidence>
<dbReference type="InterPro" id="IPR003646">
    <property type="entry name" value="SH3-like_bac-type"/>
</dbReference>
<gene>
    <name evidence="5" type="ORF">FYJ33_10800</name>
</gene>
<dbReference type="GO" id="GO:0009253">
    <property type="term" value="P:peptidoglycan catabolic process"/>
    <property type="evidence" value="ECO:0007669"/>
    <property type="project" value="InterPro"/>
</dbReference>
<dbReference type="PROSITE" id="PS51904">
    <property type="entry name" value="GLYCOSYL_HYDROL_F25_2"/>
    <property type="match status" value="1"/>
</dbReference>
<dbReference type="SMART" id="SM00641">
    <property type="entry name" value="Glyco_25"/>
    <property type="match status" value="1"/>
</dbReference>
<protein>
    <submittedName>
        <fullName evidence="5">SH3 domain-containing protein</fullName>
    </submittedName>
</protein>
<name>A0A7X2MZE2_9CLOT</name>
<dbReference type="PANTHER" id="PTHR34135">
    <property type="entry name" value="LYSOZYME"/>
    <property type="match status" value="1"/>
</dbReference>
<dbReference type="Gene3D" id="3.20.20.80">
    <property type="entry name" value="Glycosidases"/>
    <property type="match status" value="1"/>
</dbReference>
<keyword evidence="2" id="KW-0378">Hydrolase</keyword>
<evidence type="ECO:0000256" key="3">
    <source>
        <dbReference type="ARBA" id="ARBA00023295"/>
    </source>
</evidence>
<dbReference type="GO" id="GO:0003796">
    <property type="term" value="F:lysozyme activity"/>
    <property type="evidence" value="ECO:0007669"/>
    <property type="project" value="InterPro"/>
</dbReference>
<dbReference type="PANTHER" id="PTHR34135:SF2">
    <property type="entry name" value="LYSOZYME"/>
    <property type="match status" value="1"/>
</dbReference>
<dbReference type="SUPFAM" id="SSF51445">
    <property type="entry name" value="(Trans)glycosidases"/>
    <property type="match status" value="1"/>
</dbReference>
<dbReference type="EMBL" id="VULX01000017">
    <property type="protein sequence ID" value="MSR91879.1"/>
    <property type="molecule type" value="Genomic_DNA"/>
</dbReference>
<dbReference type="SMART" id="SM00287">
    <property type="entry name" value="SH3b"/>
    <property type="match status" value="2"/>
</dbReference>
<keyword evidence="3" id="KW-0326">Glycosidase</keyword>
<dbReference type="Pfam" id="PF01183">
    <property type="entry name" value="Glyco_hydro_25"/>
    <property type="match status" value="1"/>
</dbReference>
<reference evidence="5 6" key="1">
    <citation type="submission" date="2019-08" db="EMBL/GenBank/DDBJ databases">
        <title>In-depth cultivation of the pig gut microbiome towards novel bacterial diversity and tailored functional studies.</title>
        <authorList>
            <person name="Wylensek D."/>
            <person name="Hitch T.C.A."/>
            <person name="Clavel T."/>
        </authorList>
    </citation>
    <scope>NUCLEOTIDE SEQUENCE [LARGE SCALE GENOMIC DNA]</scope>
    <source>
        <strain evidence="5 6">WCA-383-APC-5B</strain>
    </source>
</reference>
<dbReference type="GO" id="GO:0016998">
    <property type="term" value="P:cell wall macromolecule catabolic process"/>
    <property type="evidence" value="ECO:0007669"/>
    <property type="project" value="InterPro"/>
</dbReference>
<evidence type="ECO:0000256" key="1">
    <source>
        <dbReference type="ARBA" id="ARBA00010646"/>
    </source>
</evidence>
<dbReference type="AlphaFoldDB" id="A0A7X2MZE2"/>
<evidence type="ECO:0000313" key="6">
    <source>
        <dbReference type="Proteomes" id="UP000460287"/>
    </source>
</evidence>
<dbReference type="Pfam" id="PF08239">
    <property type="entry name" value="SH3_3"/>
    <property type="match status" value="2"/>
</dbReference>
<evidence type="ECO:0000313" key="5">
    <source>
        <dbReference type="EMBL" id="MSR91879.1"/>
    </source>
</evidence>
<dbReference type="Proteomes" id="UP000460287">
    <property type="component" value="Unassembled WGS sequence"/>
</dbReference>
<organism evidence="5 6">
    <name type="scientific">Inconstantimicrobium porci</name>
    <dbReference type="NCBI Taxonomy" id="2652291"/>
    <lineage>
        <taxon>Bacteria</taxon>
        <taxon>Bacillati</taxon>
        <taxon>Bacillota</taxon>
        <taxon>Clostridia</taxon>
        <taxon>Eubacteriales</taxon>
        <taxon>Clostridiaceae</taxon>
        <taxon>Inconstantimicrobium</taxon>
    </lineage>
</organism>
<dbReference type="InterPro" id="IPR017853">
    <property type="entry name" value="GH"/>
</dbReference>
<sequence length="331" mass="37418">MIKGIDVSSHNAGFNYASAKAQGFEYCYIKATEGKSYINPEMDAQYTMAKKNGFKVGFYHYCNDNSSAEIQADFFNSVIKKYDQDLMPCLDIETNMSNPTDFTERFIQRLGGKDRAIIYTGLYYYRQYINTNGYKIWVAAYGQSKPSMRDNNMVGWQYTDSGINGRTDLSEWYGDILIKKETPTDQRTETDTISNGIVTASVLNVRDGAGMNYPVIGQLTKGTNVRISSLYSTTSWYSIYYGQHGGFVSKQYVSLSNNNSNNSESSGIIQIEITANALNVREKPTTNSAILGVVYKTHFMRANLLYSTEDWYSVYYGEHGGFVAKKYCRVI</sequence>
<dbReference type="PROSITE" id="PS51781">
    <property type="entry name" value="SH3B"/>
    <property type="match status" value="1"/>
</dbReference>